<dbReference type="InterPro" id="IPR001471">
    <property type="entry name" value="AP2/ERF_dom"/>
</dbReference>
<dbReference type="Gene3D" id="3.30.730.10">
    <property type="entry name" value="AP2/ERF domain"/>
    <property type="match status" value="1"/>
</dbReference>
<comment type="subcellular location">
    <subcellularLocation>
        <location evidence="1">Nucleus</location>
    </subcellularLocation>
</comment>
<dbReference type="SUPFAM" id="SSF54171">
    <property type="entry name" value="DNA-binding domain"/>
    <property type="match status" value="1"/>
</dbReference>
<dbReference type="PANTHER" id="PTHR31190">
    <property type="entry name" value="DNA-BINDING DOMAIN"/>
    <property type="match status" value="1"/>
</dbReference>
<dbReference type="InterPro" id="IPR044808">
    <property type="entry name" value="ERF_plant"/>
</dbReference>
<dbReference type="PROSITE" id="PS51032">
    <property type="entry name" value="AP2_ERF"/>
    <property type="match status" value="1"/>
</dbReference>
<feature type="region of interest" description="Disordered" evidence="7">
    <location>
        <begin position="199"/>
        <end position="259"/>
    </location>
</feature>
<comment type="similarity">
    <text evidence="6">Belongs to the AP2/ERF transcription factor family. ERF subfamily.</text>
</comment>
<dbReference type="Proteomes" id="UP000027138">
    <property type="component" value="Unassembled WGS sequence"/>
</dbReference>
<sequence>MCLLNLKVANQKGSGEYTIRYPRGGVDGGGRDDNQEEESHPRIVLPSQSLLLSNQPIIREGVITQSLPTTSTTMLPAAGYGSPREISAMVSALTHVVSGQRVGGGGDGGGAAAAGGSGRGDLGSSYGVGSFGSAITPGYTSTTDYSSTSSSLSTYSSGSGSSGFWIGQKRSREEEEGSATQLIESVPRVYRGFGDFRISQGDSSSSSATPVTEEAAASVIIPTPPTGTATATTTGTAPPTSSTETVSYEETGERRRRYRGVRQRPWGKWAAEIRDPHKAARVWLGTFDTAEAAARAYDEAALKFRGNRAKLNFPEHVRVLPPPPIQTVAVPYSHQPQPTPPQQTAPAPAPPYFHFQGDNIRDYWEYSQLLQSTGDFHVQPSSLLEQMFYNQQLASLQQNFSFSQLSSTSAPPFLAAASSSGSSSTSSSASFPPLLPGQQLGYFRSPQNQNQPTGSDIPVPPWSDSSHYPSSSS</sequence>
<feature type="compositionally biased region" description="Low complexity" evidence="7">
    <location>
        <begin position="226"/>
        <end position="249"/>
    </location>
</feature>
<evidence type="ECO:0000256" key="3">
    <source>
        <dbReference type="ARBA" id="ARBA00023125"/>
    </source>
</evidence>
<dbReference type="OrthoDB" id="1930739at2759"/>
<feature type="compositionally biased region" description="Polar residues" evidence="7">
    <location>
        <begin position="200"/>
        <end position="210"/>
    </location>
</feature>
<name>A0A067KKB8_JATCU</name>
<dbReference type="PRINTS" id="PR00367">
    <property type="entry name" value="ETHRSPELEMNT"/>
</dbReference>
<accession>A0A067KKB8</accession>
<feature type="compositionally biased region" description="Basic and acidic residues" evidence="7">
    <location>
        <begin position="29"/>
        <end position="41"/>
    </location>
</feature>
<evidence type="ECO:0000256" key="1">
    <source>
        <dbReference type="ARBA" id="ARBA00004123"/>
    </source>
</evidence>
<feature type="compositionally biased region" description="Polar residues" evidence="7">
    <location>
        <begin position="445"/>
        <end position="454"/>
    </location>
</feature>
<feature type="region of interest" description="Disordered" evidence="7">
    <location>
        <begin position="413"/>
        <end position="473"/>
    </location>
</feature>
<feature type="compositionally biased region" description="Low complexity" evidence="7">
    <location>
        <begin position="413"/>
        <end position="432"/>
    </location>
</feature>
<evidence type="ECO:0000313" key="9">
    <source>
        <dbReference type="EMBL" id="KDP36582.1"/>
    </source>
</evidence>
<dbReference type="FunFam" id="3.30.730.10:FF:000001">
    <property type="entry name" value="Ethylene-responsive transcription factor 2"/>
    <property type="match status" value="1"/>
</dbReference>
<dbReference type="GO" id="GO:0003677">
    <property type="term" value="F:DNA binding"/>
    <property type="evidence" value="ECO:0007669"/>
    <property type="project" value="UniProtKB-KW"/>
</dbReference>
<proteinExistence type="inferred from homology"/>
<keyword evidence="4" id="KW-0804">Transcription</keyword>
<dbReference type="CDD" id="cd00018">
    <property type="entry name" value="AP2"/>
    <property type="match status" value="1"/>
</dbReference>
<dbReference type="PANTHER" id="PTHR31190:SF421">
    <property type="entry name" value="ETHYLENE-RESPONSIVE TRANSCRIPTION FACTOR ERF110"/>
    <property type="match status" value="1"/>
</dbReference>
<dbReference type="Pfam" id="PF00847">
    <property type="entry name" value="AP2"/>
    <property type="match status" value="1"/>
</dbReference>
<reference evidence="9 10" key="1">
    <citation type="journal article" date="2014" name="PLoS ONE">
        <title>Global Analysis of Gene Expression Profiles in Physic Nut (Jatropha curcas L.) Seedlings Exposed to Salt Stress.</title>
        <authorList>
            <person name="Zhang L."/>
            <person name="Zhang C."/>
            <person name="Wu P."/>
            <person name="Chen Y."/>
            <person name="Li M."/>
            <person name="Jiang H."/>
            <person name="Wu G."/>
        </authorList>
    </citation>
    <scope>NUCLEOTIDE SEQUENCE [LARGE SCALE GENOMIC DNA]</scope>
    <source>
        <strain evidence="10">cv. GZQX0401</strain>
        <tissue evidence="9">Young leaves</tissue>
    </source>
</reference>
<feature type="region of interest" description="Disordered" evidence="7">
    <location>
        <begin position="142"/>
        <end position="182"/>
    </location>
</feature>
<evidence type="ECO:0000256" key="4">
    <source>
        <dbReference type="ARBA" id="ARBA00023163"/>
    </source>
</evidence>
<dbReference type="InterPro" id="IPR016177">
    <property type="entry name" value="DNA-bd_dom_sf"/>
</dbReference>
<evidence type="ECO:0000256" key="6">
    <source>
        <dbReference type="ARBA" id="ARBA00024343"/>
    </source>
</evidence>
<keyword evidence="5" id="KW-0539">Nucleus</keyword>
<gene>
    <name evidence="9" type="ORF">JCGZ_08349</name>
</gene>
<evidence type="ECO:0000313" key="10">
    <source>
        <dbReference type="Proteomes" id="UP000027138"/>
    </source>
</evidence>
<keyword evidence="2" id="KW-0805">Transcription regulation</keyword>
<keyword evidence="3" id="KW-0238">DNA-binding</keyword>
<dbReference type="InterPro" id="IPR036955">
    <property type="entry name" value="AP2/ERF_dom_sf"/>
</dbReference>
<feature type="domain" description="AP2/ERF" evidence="8">
    <location>
        <begin position="257"/>
        <end position="314"/>
    </location>
</feature>
<feature type="compositionally biased region" description="Low complexity" evidence="7">
    <location>
        <begin position="462"/>
        <end position="473"/>
    </location>
</feature>
<dbReference type="GO" id="GO:0009873">
    <property type="term" value="P:ethylene-activated signaling pathway"/>
    <property type="evidence" value="ECO:0007669"/>
    <property type="project" value="InterPro"/>
</dbReference>
<dbReference type="EMBL" id="KK914427">
    <property type="protein sequence ID" value="KDP36582.1"/>
    <property type="molecule type" value="Genomic_DNA"/>
</dbReference>
<keyword evidence="10" id="KW-1185">Reference proteome</keyword>
<feature type="compositionally biased region" description="Low complexity" evidence="7">
    <location>
        <begin position="142"/>
        <end position="163"/>
    </location>
</feature>
<dbReference type="AlphaFoldDB" id="A0A067KKB8"/>
<dbReference type="GO" id="GO:0005634">
    <property type="term" value="C:nucleus"/>
    <property type="evidence" value="ECO:0007669"/>
    <property type="project" value="UniProtKB-SubCell"/>
</dbReference>
<dbReference type="GO" id="GO:0003700">
    <property type="term" value="F:DNA-binding transcription factor activity"/>
    <property type="evidence" value="ECO:0007669"/>
    <property type="project" value="InterPro"/>
</dbReference>
<feature type="region of interest" description="Disordered" evidence="7">
    <location>
        <begin position="21"/>
        <end position="42"/>
    </location>
</feature>
<dbReference type="SMART" id="SM00380">
    <property type="entry name" value="AP2"/>
    <property type="match status" value="1"/>
</dbReference>
<dbReference type="STRING" id="180498.A0A067KKB8"/>
<evidence type="ECO:0000259" key="8">
    <source>
        <dbReference type="PROSITE" id="PS51032"/>
    </source>
</evidence>
<dbReference type="KEGG" id="jcu:105635494"/>
<evidence type="ECO:0000256" key="7">
    <source>
        <dbReference type="SAM" id="MobiDB-lite"/>
    </source>
</evidence>
<evidence type="ECO:0000256" key="2">
    <source>
        <dbReference type="ARBA" id="ARBA00023015"/>
    </source>
</evidence>
<organism evidence="9 10">
    <name type="scientific">Jatropha curcas</name>
    <name type="common">Barbados nut</name>
    <dbReference type="NCBI Taxonomy" id="180498"/>
    <lineage>
        <taxon>Eukaryota</taxon>
        <taxon>Viridiplantae</taxon>
        <taxon>Streptophyta</taxon>
        <taxon>Embryophyta</taxon>
        <taxon>Tracheophyta</taxon>
        <taxon>Spermatophyta</taxon>
        <taxon>Magnoliopsida</taxon>
        <taxon>eudicotyledons</taxon>
        <taxon>Gunneridae</taxon>
        <taxon>Pentapetalae</taxon>
        <taxon>rosids</taxon>
        <taxon>fabids</taxon>
        <taxon>Malpighiales</taxon>
        <taxon>Euphorbiaceae</taxon>
        <taxon>Crotonoideae</taxon>
        <taxon>Jatropheae</taxon>
        <taxon>Jatropha</taxon>
    </lineage>
</organism>
<evidence type="ECO:0000256" key="5">
    <source>
        <dbReference type="ARBA" id="ARBA00023242"/>
    </source>
</evidence>
<protein>
    <recommendedName>
        <fullName evidence="8">AP2/ERF domain-containing protein</fullName>
    </recommendedName>
</protein>